<dbReference type="AlphaFoldDB" id="A0AA89QGG2"/>
<keyword evidence="4" id="KW-0472">Membrane</keyword>
<dbReference type="GO" id="GO:0005829">
    <property type="term" value="C:cytosol"/>
    <property type="evidence" value="ECO:0007669"/>
    <property type="project" value="UniProtKB-ARBA"/>
</dbReference>
<dbReference type="InterPro" id="IPR015943">
    <property type="entry name" value="WD40/YVTN_repeat-like_dom_sf"/>
</dbReference>
<feature type="repeat" description="WD" evidence="3">
    <location>
        <begin position="738"/>
        <end position="779"/>
    </location>
</feature>
<dbReference type="PANTHER" id="PTHR19879">
    <property type="entry name" value="TRANSCRIPTION INITIATION FACTOR TFIID"/>
    <property type="match status" value="1"/>
</dbReference>
<feature type="repeat" description="WD" evidence="3">
    <location>
        <begin position="612"/>
        <end position="653"/>
    </location>
</feature>
<keyword evidence="2" id="KW-0677">Repeat</keyword>
<evidence type="ECO:0000256" key="3">
    <source>
        <dbReference type="PROSITE-ProRule" id="PRU00221"/>
    </source>
</evidence>
<evidence type="ECO:0000313" key="6">
    <source>
        <dbReference type="EMBL" id="MBB5812264.1"/>
    </source>
</evidence>
<dbReference type="PANTHER" id="PTHR19879:SF9">
    <property type="entry name" value="TRANSCRIPTION INITIATION FACTOR TFIID SUBUNIT 5"/>
    <property type="match status" value="1"/>
</dbReference>
<feature type="repeat" description="WD" evidence="3">
    <location>
        <begin position="864"/>
        <end position="905"/>
    </location>
</feature>
<feature type="transmembrane region" description="Helical" evidence="4">
    <location>
        <begin position="7"/>
        <end position="26"/>
    </location>
</feature>
<gene>
    <name evidence="6" type="ORF">HNR72_003292</name>
</gene>
<feature type="repeat" description="WD" evidence="3">
    <location>
        <begin position="947"/>
        <end position="988"/>
    </location>
</feature>
<dbReference type="CDD" id="cd00200">
    <property type="entry name" value="WD40"/>
    <property type="match status" value="2"/>
</dbReference>
<dbReference type="InterPro" id="IPR001680">
    <property type="entry name" value="WD40_rpt"/>
</dbReference>
<dbReference type="InterPro" id="IPR020472">
    <property type="entry name" value="WD40_PAC1"/>
</dbReference>
<dbReference type="InterPro" id="IPR002182">
    <property type="entry name" value="NB-ARC"/>
</dbReference>
<dbReference type="InterPro" id="IPR036322">
    <property type="entry name" value="WD40_repeat_dom_sf"/>
</dbReference>
<dbReference type="Proteomes" id="UP000579531">
    <property type="component" value="Unassembled WGS sequence"/>
</dbReference>
<dbReference type="Gene3D" id="2.130.10.10">
    <property type="entry name" value="YVTN repeat-like/Quinoprotein amine dehydrogenase"/>
    <property type="match status" value="5"/>
</dbReference>
<dbReference type="PROSITE" id="PS00678">
    <property type="entry name" value="WD_REPEATS_1"/>
    <property type="match status" value="5"/>
</dbReference>
<evidence type="ECO:0000313" key="7">
    <source>
        <dbReference type="Proteomes" id="UP000579531"/>
    </source>
</evidence>
<keyword evidence="4" id="KW-1133">Transmembrane helix</keyword>
<dbReference type="GO" id="GO:0043531">
    <property type="term" value="F:ADP binding"/>
    <property type="evidence" value="ECO:0007669"/>
    <property type="project" value="InterPro"/>
</dbReference>
<evidence type="ECO:0000259" key="5">
    <source>
        <dbReference type="Pfam" id="PF00931"/>
    </source>
</evidence>
<evidence type="ECO:0000256" key="1">
    <source>
        <dbReference type="ARBA" id="ARBA00022574"/>
    </source>
</evidence>
<feature type="repeat" description="WD" evidence="3">
    <location>
        <begin position="654"/>
        <end position="695"/>
    </location>
</feature>
<dbReference type="PROSITE" id="PS50294">
    <property type="entry name" value="WD_REPEATS_REGION"/>
    <property type="match status" value="11"/>
</dbReference>
<dbReference type="Gene3D" id="1.10.10.10">
    <property type="entry name" value="Winged helix-like DNA-binding domain superfamily/Winged helix DNA-binding domain"/>
    <property type="match status" value="1"/>
</dbReference>
<dbReference type="PRINTS" id="PR00320">
    <property type="entry name" value="GPROTEINBRPT"/>
</dbReference>
<comment type="caution">
    <text evidence="6">The sequence shown here is derived from an EMBL/GenBank/DDBJ whole genome shotgun (WGS) entry which is preliminary data.</text>
</comment>
<feature type="repeat" description="WD" evidence="3">
    <location>
        <begin position="1072"/>
        <end position="1113"/>
    </location>
</feature>
<feature type="repeat" description="WD" evidence="3">
    <location>
        <begin position="696"/>
        <end position="737"/>
    </location>
</feature>
<dbReference type="InterPro" id="IPR019775">
    <property type="entry name" value="WD40_repeat_CS"/>
</dbReference>
<protein>
    <submittedName>
        <fullName evidence="6">WD40 repeat protein</fullName>
    </submittedName>
</protein>
<dbReference type="EMBL" id="JACHLX010000001">
    <property type="protein sequence ID" value="MBB5812264.1"/>
    <property type="molecule type" value="Genomic_DNA"/>
</dbReference>
<dbReference type="Pfam" id="PF00400">
    <property type="entry name" value="WD40"/>
    <property type="match status" value="13"/>
</dbReference>
<feature type="repeat" description="WD" evidence="3">
    <location>
        <begin position="1030"/>
        <end position="1071"/>
    </location>
</feature>
<feature type="repeat" description="WD" evidence="3">
    <location>
        <begin position="822"/>
        <end position="863"/>
    </location>
</feature>
<sequence length="1199" mass="128917">MSNRGRWALAIVIALGVAAIAWLLMVALSDGWGQADPIASVFGGVVGVTAFVVSLVMPRTGPKEATVLPPKAPAPESWFVHRDELEQAVAAVCRRGNGSAVAFTTALKGAGGFGKTTLAKQVCAHPDVQKAFGEHIYFVTVGRDVRGRAAIAAKVAAVTLAVTGEPLNAGPDADPAQMGEHFGQLLTRRPRTLLVIDDIWEFEQLSPFLRGAEDRCVRLVTTRNPDALPSHVALITVDRMSAQQSRTVLCHGLDDSIPGPVLDALLKATGRWALLLRMVNQYVATLTATGIGCGEAAQQIYTRLRTFGPAGADHEEMLDLNDPERRNRAVRASIQAAITLLPSASERFAELGIFAEDEKIPMSLIVALWEATGGLDEAQTRHLLKQMSDLSLISIDTTVDGGGVELHDVIREYQRAELGDRLATLNATFLEAIAASIPNREWWQTRGCYLQNHLIAHFLAAGRQSEAEELAGDLRWISYRLQRQGPTAPISDLASIDTPTARVLAADLTRAGHLLSQTEPPHSRDAVLRSRLHSLPHWNSQVDNLYLSPPVLIDKWPPPDLPYRALRRTLAGHTQPVTSVTISSDGTWIASASADGTTRTWDATTGEEQLIITGHEESVTSVAISPDGTWLATTSGDQTARIWDATDGTLRNTLTGHSASVTSVAISPDGTWLATTSGDRTVRIWDATDGTLRNTLTGHTYHVNSVAISPDGTWLATAGGDTTVRIWDVDTGQERFALQGHSVSVLEVTISPDGTWLATAGGDGRILIRDAVNGEVRDTLDHGGGAAWSVIISPDKTRLFSCSDNGAIRIYDASSGVELHRLRGHTDTCLQAAIGPCGTWLATASHDSTVRIWDLTALEENEAVSGHTDRLWSLAASPDGSWLATASLDETVRIWNSETGQVLHVLGPMDAVWYLAVSPDATWLASVGSDCIVHIWDSCTGQELQTLVGHTNTVWSVAISPDGTWLATCSEDGTVRIWDCVDGTELHTLSGITGSLGQVIIDPHGRRVIAREDEKVLIWDASTGERIHELTGHNRLVQQVSVSPDGTWLATASSDQTARIWDSHSGQERKILNGHTKAIYSVSISPDGSWLATASYDETARIWDATTGVELHTLTGHSGAVTAVAISPCGTWLATTSDDKTVRVWDPTTGVALAMTRLDSSPHIIAWSPTQPVLFIAGEMGPYGYEFRCADGGSEEDQP</sequence>
<keyword evidence="4" id="KW-0812">Transmembrane</keyword>
<dbReference type="Pfam" id="PF00931">
    <property type="entry name" value="NB-ARC"/>
    <property type="match status" value="1"/>
</dbReference>
<dbReference type="InterPro" id="IPR027417">
    <property type="entry name" value="P-loop_NTPase"/>
</dbReference>
<dbReference type="Gene3D" id="1.25.40.370">
    <property type="match status" value="1"/>
</dbReference>
<feature type="repeat" description="WD" evidence="3">
    <location>
        <begin position="905"/>
        <end position="946"/>
    </location>
</feature>
<feature type="domain" description="NB-ARC" evidence="5">
    <location>
        <begin position="105"/>
        <end position="226"/>
    </location>
</feature>
<dbReference type="GeneID" id="93839707"/>
<dbReference type="PROSITE" id="PS50082">
    <property type="entry name" value="WD_REPEATS_2"/>
    <property type="match status" value="12"/>
</dbReference>
<reference evidence="6 7" key="1">
    <citation type="submission" date="2020-08" db="EMBL/GenBank/DDBJ databases">
        <title>Sequencing the genomes of 1000 actinobacteria strains.</title>
        <authorList>
            <person name="Klenk H.-P."/>
        </authorList>
    </citation>
    <scope>NUCLEOTIDE SEQUENCE [LARGE SCALE GENOMIC DNA]</scope>
    <source>
        <strain evidence="6 7">DSM 40129</strain>
    </source>
</reference>
<dbReference type="SUPFAM" id="SSF50978">
    <property type="entry name" value="WD40 repeat-like"/>
    <property type="match status" value="2"/>
</dbReference>
<dbReference type="Gene3D" id="3.40.50.300">
    <property type="entry name" value="P-loop containing nucleotide triphosphate hydrolases"/>
    <property type="match status" value="1"/>
</dbReference>
<accession>A0AA89QGG2</accession>
<dbReference type="SMART" id="SM00320">
    <property type="entry name" value="WD40"/>
    <property type="match status" value="14"/>
</dbReference>
<dbReference type="InterPro" id="IPR036388">
    <property type="entry name" value="WH-like_DNA-bd_sf"/>
</dbReference>
<dbReference type="RefSeq" id="WP_184847890.1">
    <property type="nucleotide sequence ID" value="NZ_BAABFE010000010.1"/>
</dbReference>
<feature type="repeat" description="WD" evidence="3">
    <location>
        <begin position="1114"/>
        <end position="1155"/>
    </location>
</feature>
<organism evidence="6 7">
    <name type="scientific">Streptomyces collinus</name>
    <dbReference type="NCBI Taxonomy" id="42684"/>
    <lineage>
        <taxon>Bacteria</taxon>
        <taxon>Bacillati</taxon>
        <taxon>Actinomycetota</taxon>
        <taxon>Actinomycetes</taxon>
        <taxon>Kitasatosporales</taxon>
        <taxon>Streptomycetaceae</taxon>
        <taxon>Streptomyces</taxon>
    </lineage>
</organism>
<dbReference type="SUPFAM" id="SSF52540">
    <property type="entry name" value="P-loop containing nucleoside triphosphate hydrolases"/>
    <property type="match status" value="1"/>
</dbReference>
<evidence type="ECO:0000256" key="4">
    <source>
        <dbReference type="SAM" id="Phobius"/>
    </source>
</evidence>
<feature type="repeat" description="WD" evidence="3">
    <location>
        <begin position="570"/>
        <end position="611"/>
    </location>
</feature>
<evidence type="ECO:0000256" key="2">
    <source>
        <dbReference type="ARBA" id="ARBA00022737"/>
    </source>
</evidence>
<name>A0AA89QGG2_STRCU</name>
<proteinExistence type="predicted"/>
<keyword evidence="1 3" id="KW-0853">WD repeat</keyword>
<keyword evidence="7" id="KW-1185">Reference proteome</keyword>